<dbReference type="SUPFAM" id="SSF57850">
    <property type="entry name" value="RING/U-box"/>
    <property type="match status" value="1"/>
</dbReference>
<keyword evidence="2 4" id="KW-0863">Zinc-finger</keyword>
<dbReference type="CDD" id="cd19802">
    <property type="entry name" value="Bbox1_TRIM8-like"/>
    <property type="match status" value="1"/>
</dbReference>
<dbReference type="Pfam" id="PF13445">
    <property type="entry name" value="zf-RING_UBOX"/>
    <property type="match status" value="1"/>
</dbReference>
<evidence type="ECO:0000313" key="9">
    <source>
        <dbReference type="Proteomes" id="UP000287033"/>
    </source>
</evidence>
<dbReference type="PROSITE" id="PS00518">
    <property type="entry name" value="ZF_RING_1"/>
    <property type="match status" value="1"/>
</dbReference>
<dbReference type="Proteomes" id="UP000287033">
    <property type="component" value="Unassembled WGS sequence"/>
</dbReference>
<dbReference type="InterPro" id="IPR001841">
    <property type="entry name" value="Znf_RING"/>
</dbReference>
<gene>
    <name evidence="8" type="ORF">chiPu_0004584</name>
</gene>
<dbReference type="InterPro" id="IPR000315">
    <property type="entry name" value="Znf_B-box"/>
</dbReference>
<evidence type="ECO:0000259" key="7">
    <source>
        <dbReference type="PROSITE" id="PS50119"/>
    </source>
</evidence>
<dbReference type="PANTHER" id="PTHR25465">
    <property type="entry name" value="B-BOX DOMAIN CONTAINING"/>
    <property type="match status" value="1"/>
</dbReference>
<dbReference type="InterPro" id="IPR051051">
    <property type="entry name" value="E3_ubiq-ligase_TRIM/RNF"/>
</dbReference>
<proteinExistence type="predicted"/>
<dbReference type="Gene3D" id="3.30.40.10">
    <property type="entry name" value="Zinc/RING finger domain, C3HC4 (zinc finger)"/>
    <property type="match status" value="1"/>
</dbReference>
<keyword evidence="9" id="KW-1185">Reference proteome</keyword>
<dbReference type="PANTHER" id="PTHR25465:SF41">
    <property type="entry name" value="E3 UBIQUITIN-PROTEIN LIGASE RNF135"/>
    <property type="match status" value="1"/>
</dbReference>
<dbReference type="OMA" id="SCIEKNW"/>
<dbReference type="STRING" id="137246.A0A401S711"/>
<dbReference type="SMART" id="SM00184">
    <property type="entry name" value="RING"/>
    <property type="match status" value="1"/>
</dbReference>
<dbReference type="Gene3D" id="3.30.160.60">
    <property type="entry name" value="Classic Zinc Finger"/>
    <property type="match status" value="1"/>
</dbReference>
<name>A0A401S711_CHIPU</name>
<feature type="coiled-coil region" evidence="5">
    <location>
        <begin position="258"/>
        <end position="295"/>
    </location>
</feature>
<dbReference type="PROSITE" id="PS50119">
    <property type="entry name" value="ZF_BBOX"/>
    <property type="match status" value="1"/>
</dbReference>
<keyword evidence="1" id="KW-0479">Metal-binding</keyword>
<feature type="domain" description="RING-type" evidence="6">
    <location>
        <begin position="18"/>
        <end position="61"/>
    </location>
</feature>
<evidence type="ECO:0000256" key="3">
    <source>
        <dbReference type="ARBA" id="ARBA00022833"/>
    </source>
</evidence>
<keyword evidence="3" id="KW-0862">Zinc</keyword>
<evidence type="ECO:0000256" key="5">
    <source>
        <dbReference type="SAM" id="Coils"/>
    </source>
</evidence>
<feature type="domain" description="B box-type" evidence="7">
    <location>
        <begin position="144"/>
        <end position="185"/>
    </location>
</feature>
<evidence type="ECO:0000256" key="1">
    <source>
        <dbReference type="ARBA" id="ARBA00022723"/>
    </source>
</evidence>
<evidence type="ECO:0008006" key="10">
    <source>
        <dbReference type="Google" id="ProtNLM"/>
    </source>
</evidence>
<comment type="caution">
    <text evidence="8">The sequence shown here is derived from an EMBL/GenBank/DDBJ whole genome shotgun (WGS) entry which is preliminary data.</text>
</comment>
<dbReference type="InterPro" id="IPR013083">
    <property type="entry name" value="Znf_RING/FYVE/PHD"/>
</dbReference>
<dbReference type="InterPro" id="IPR027370">
    <property type="entry name" value="Znf-RING_euk"/>
</dbReference>
<keyword evidence="5" id="KW-0175">Coiled coil</keyword>
<organism evidence="8 9">
    <name type="scientific">Chiloscyllium punctatum</name>
    <name type="common">Brownbanded bambooshark</name>
    <name type="synonym">Hemiscyllium punctatum</name>
    <dbReference type="NCBI Taxonomy" id="137246"/>
    <lineage>
        <taxon>Eukaryota</taxon>
        <taxon>Metazoa</taxon>
        <taxon>Chordata</taxon>
        <taxon>Craniata</taxon>
        <taxon>Vertebrata</taxon>
        <taxon>Chondrichthyes</taxon>
        <taxon>Elasmobranchii</taxon>
        <taxon>Galeomorphii</taxon>
        <taxon>Galeoidea</taxon>
        <taxon>Orectolobiformes</taxon>
        <taxon>Hemiscylliidae</taxon>
        <taxon>Chiloscyllium</taxon>
    </lineage>
</organism>
<evidence type="ECO:0000259" key="6">
    <source>
        <dbReference type="PROSITE" id="PS50089"/>
    </source>
</evidence>
<dbReference type="SUPFAM" id="SSF57845">
    <property type="entry name" value="B-box zinc-binding domain"/>
    <property type="match status" value="1"/>
</dbReference>
<feature type="coiled-coil region" evidence="5">
    <location>
        <begin position="193"/>
        <end position="223"/>
    </location>
</feature>
<reference evidence="8 9" key="1">
    <citation type="journal article" date="2018" name="Nat. Ecol. Evol.">
        <title>Shark genomes provide insights into elasmobranch evolution and the origin of vertebrates.</title>
        <authorList>
            <person name="Hara Y"/>
            <person name="Yamaguchi K"/>
            <person name="Onimaru K"/>
            <person name="Kadota M"/>
            <person name="Koyanagi M"/>
            <person name="Keeley SD"/>
            <person name="Tatsumi K"/>
            <person name="Tanaka K"/>
            <person name="Motone F"/>
            <person name="Kageyama Y"/>
            <person name="Nozu R"/>
            <person name="Adachi N"/>
            <person name="Nishimura O"/>
            <person name="Nakagawa R"/>
            <person name="Tanegashima C"/>
            <person name="Kiyatake I"/>
            <person name="Matsumoto R"/>
            <person name="Murakumo K"/>
            <person name="Nishida K"/>
            <person name="Terakita A"/>
            <person name="Kuratani S"/>
            <person name="Sato K"/>
            <person name="Hyodo S Kuraku.S."/>
        </authorList>
    </citation>
    <scope>NUCLEOTIDE SEQUENCE [LARGE SCALE GENOMIC DNA]</scope>
</reference>
<dbReference type="OrthoDB" id="6105938at2759"/>
<dbReference type="Pfam" id="PF00643">
    <property type="entry name" value="zf-B_box"/>
    <property type="match status" value="1"/>
</dbReference>
<evidence type="ECO:0000256" key="4">
    <source>
        <dbReference type="PROSITE-ProRule" id="PRU00024"/>
    </source>
</evidence>
<dbReference type="InterPro" id="IPR017907">
    <property type="entry name" value="Znf_RING_CS"/>
</dbReference>
<dbReference type="AlphaFoldDB" id="A0A401S711"/>
<accession>A0A401S711</accession>
<dbReference type="EMBL" id="BEZZ01000113">
    <property type="protein sequence ID" value="GCC26169.1"/>
    <property type="molecule type" value="Genomic_DNA"/>
</dbReference>
<dbReference type="GO" id="GO:0008270">
    <property type="term" value="F:zinc ion binding"/>
    <property type="evidence" value="ECO:0007669"/>
    <property type="project" value="UniProtKB-KW"/>
</dbReference>
<evidence type="ECO:0000313" key="8">
    <source>
        <dbReference type="EMBL" id="GCC26169.1"/>
    </source>
</evidence>
<evidence type="ECO:0000256" key="2">
    <source>
        <dbReference type="ARBA" id="ARBA00022771"/>
    </source>
</evidence>
<protein>
    <recommendedName>
        <fullName evidence="10">RING-type domain-containing protein</fullName>
    </recommendedName>
</protein>
<dbReference type="SMART" id="SM00336">
    <property type="entry name" value="BBOX"/>
    <property type="match status" value="1"/>
</dbReference>
<dbReference type="Gene3D" id="4.10.830.40">
    <property type="match status" value="1"/>
</dbReference>
<sequence length="444" mass="51132">MKMASTSAVGNLKEELNCSICWNIYTEPVSLSCGHNFCRSCIEKNWDKKDTGLGYSCPECRAEYAQKPVLHKNLKLSNIIERFEATQMNEEPPKIFCDFCLDNPLPAVKTCMNCEASLCEHHLRKHSEKTAQKNHLLIEPASSLEDRKCSDHEKLIEYYCLDDHSCICVTCYVAGPHKNHDIRILKDIHNETKASLSEKLEKLQNCRATLEEATKELQGTEMNLKKDSAVLRKQISDLFQEIRMLLTKQEKQILDTVITEKNINLSKVLKKIQELEIKREVITHLIQEVQDLKNQKDPLFFIKDFKSTYERISNNNTEVEKLKVSWKKLDENTISTIKQETKRIFEMLNTIIFDHPVQSNDEVVEERFMVEDENEEDNLPDAICLEDVGKVTGDKTPKEQTPLYQKVLGRLFAYSKFCGINATSLKVTENTSGLSQLQELDIGF</sequence>
<dbReference type="CDD" id="cd19769">
    <property type="entry name" value="Bbox2_TRIM16-like"/>
    <property type="match status" value="1"/>
</dbReference>
<dbReference type="PROSITE" id="PS50089">
    <property type="entry name" value="ZF_RING_2"/>
    <property type="match status" value="1"/>
</dbReference>